<evidence type="ECO:0000256" key="6">
    <source>
        <dbReference type="ARBA" id="ARBA00023157"/>
    </source>
</evidence>
<dbReference type="GO" id="GO:0010411">
    <property type="term" value="P:xyloglucan metabolic process"/>
    <property type="evidence" value="ECO:0007669"/>
    <property type="project" value="InterPro"/>
</dbReference>
<evidence type="ECO:0000256" key="10">
    <source>
        <dbReference type="RuleBase" id="RU361120"/>
    </source>
</evidence>
<reference evidence="13" key="1">
    <citation type="journal article" date="2020" name="Nat. Genet.">
        <title>Genomic diversifications of five Gossypium allopolyploid species and their impact on cotton improvement.</title>
        <authorList>
            <person name="Chen Z.J."/>
            <person name="Sreedasyam A."/>
            <person name="Ando A."/>
            <person name="Song Q."/>
            <person name="De Santiago L.M."/>
            <person name="Hulse-Kemp A.M."/>
            <person name="Ding M."/>
            <person name="Ye W."/>
            <person name="Kirkbride R.C."/>
            <person name="Jenkins J."/>
            <person name="Plott C."/>
            <person name="Lovell J."/>
            <person name="Lin Y.M."/>
            <person name="Vaughn R."/>
            <person name="Liu B."/>
            <person name="Simpson S."/>
            <person name="Scheffler B.E."/>
            <person name="Wen L."/>
            <person name="Saski C.A."/>
            <person name="Grover C.E."/>
            <person name="Hu G."/>
            <person name="Conover J.L."/>
            <person name="Carlson J.W."/>
            <person name="Shu S."/>
            <person name="Boston L.B."/>
            <person name="Williams M."/>
            <person name="Peterson D.G."/>
            <person name="McGee K."/>
            <person name="Jones D.C."/>
            <person name="Wendel J.F."/>
            <person name="Stelly D.M."/>
            <person name="Grimwood J."/>
            <person name="Schmutz J."/>
        </authorList>
    </citation>
    <scope>NUCLEOTIDE SEQUENCE [LARGE SCALE GENOMIC DNA]</scope>
    <source>
        <strain evidence="13">cv. TM-1</strain>
    </source>
</reference>
<dbReference type="PANTHER" id="PTHR31062">
    <property type="entry name" value="XYLOGLUCAN ENDOTRANSGLUCOSYLASE/HYDROLASE PROTEIN 8-RELATED"/>
    <property type="match status" value="1"/>
</dbReference>
<dbReference type="GO" id="GO:0071555">
    <property type="term" value="P:cell wall organization"/>
    <property type="evidence" value="ECO:0007669"/>
    <property type="project" value="UniProtKB-KW"/>
</dbReference>
<evidence type="ECO:0000256" key="2">
    <source>
        <dbReference type="ARBA" id="ARBA00022523"/>
    </source>
</evidence>
<keyword evidence="5 10" id="KW-0378">Hydrolase</keyword>
<keyword evidence="2 10" id="KW-0052">Apoplast</keyword>
<dbReference type="PROSITE" id="PS51762">
    <property type="entry name" value="GH16_2"/>
    <property type="match status" value="1"/>
</dbReference>
<evidence type="ECO:0000256" key="3">
    <source>
        <dbReference type="ARBA" id="ARBA00022525"/>
    </source>
</evidence>
<feature type="compositionally biased region" description="Basic residues" evidence="11">
    <location>
        <begin position="333"/>
        <end position="350"/>
    </location>
</feature>
<feature type="active site" description="Nucleophile" evidence="9">
    <location>
        <position position="126"/>
    </location>
</feature>
<dbReference type="InterPro" id="IPR044791">
    <property type="entry name" value="Beta-glucanase/XTH"/>
</dbReference>
<reference evidence="14" key="2">
    <citation type="submission" date="2025-08" db="UniProtKB">
        <authorList>
            <consortium name="RefSeq"/>
        </authorList>
    </citation>
    <scope>IDENTIFICATION</scope>
</reference>
<dbReference type="GO" id="GO:0004553">
    <property type="term" value="F:hydrolase activity, hydrolyzing O-glycosyl compounds"/>
    <property type="evidence" value="ECO:0007669"/>
    <property type="project" value="InterPro"/>
</dbReference>
<keyword evidence="7 10" id="KW-0326">Glycosidase</keyword>
<dbReference type="Pfam" id="PF06955">
    <property type="entry name" value="XET_C"/>
    <property type="match status" value="1"/>
</dbReference>
<dbReference type="GO" id="GO:0048046">
    <property type="term" value="C:apoplast"/>
    <property type="evidence" value="ECO:0007669"/>
    <property type="project" value="UniProtKB-SubCell"/>
</dbReference>
<dbReference type="Proteomes" id="UP000818029">
    <property type="component" value="Chromosome A12"/>
</dbReference>
<dbReference type="InterPro" id="IPR010713">
    <property type="entry name" value="XET_C"/>
</dbReference>
<proteinExistence type="inferred from homology"/>
<evidence type="ECO:0000313" key="14">
    <source>
        <dbReference type="RefSeq" id="XP_016736721.2"/>
    </source>
</evidence>
<evidence type="ECO:0000256" key="11">
    <source>
        <dbReference type="SAM" id="MobiDB-lite"/>
    </source>
</evidence>
<sequence length="359" mass="41240">MGHFHCCSYSEMSSTPLSFIFFFYLLISSSSSLLSFSSGAGFNLTTIAFDDGYNPLFGDFNLVRSPDGRSVRLLLDVSSGSGFISSSMYEYGFFSAKIKLPSDYTAGVVVALYASNGDVFEKNHDELDIEFLGNVEGKPWRFQTNLYGNGSTSRGREERYRLWFDPSKEFHRYSILWTAKNIIFYVDEVPIREVVRSDEMGGDYPTKPMSIYATIWDASSWATNGGKIKVNYDYAPFTADFKELVLEGCPMDPIQEYPDFTTCKEKDAWLETRNFAVLTPKRRSAMRKFRQHYMYYSCCYDVWRYPVKLPDCVIDPIEKARFNDTGRLRFSGSHKKQAKIAKARRKKKQRAASDERTDV</sequence>
<dbReference type="GO" id="GO:0042546">
    <property type="term" value="P:cell wall biogenesis"/>
    <property type="evidence" value="ECO:0007669"/>
    <property type="project" value="InterPro"/>
</dbReference>
<dbReference type="EC" id="2.4.1.207" evidence="10"/>
<organism evidence="13 14">
    <name type="scientific">Gossypium hirsutum</name>
    <name type="common">Upland cotton</name>
    <name type="synonym">Gossypium mexicanum</name>
    <dbReference type="NCBI Taxonomy" id="3635"/>
    <lineage>
        <taxon>Eukaryota</taxon>
        <taxon>Viridiplantae</taxon>
        <taxon>Streptophyta</taxon>
        <taxon>Embryophyta</taxon>
        <taxon>Tracheophyta</taxon>
        <taxon>Spermatophyta</taxon>
        <taxon>Magnoliopsida</taxon>
        <taxon>eudicotyledons</taxon>
        <taxon>Gunneridae</taxon>
        <taxon>Pentapetalae</taxon>
        <taxon>rosids</taxon>
        <taxon>malvids</taxon>
        <taxon>Malvales</taxon>
        <taxon>Malvaceae</taxon>
        <taxon>Malvoideae</taxon>
        <taxon>Gossypium</taxon>
    </lineage>
</organism>
<evidence type="ECO:0000313" key="13">
    <source>
        <dbReference type="Proteomes" id="UP000818029"/>
    </source>
</evidence>
<dbReference type="GO" id="GO:0016762">
    <property type="term" value="F:xyloglucan:xyloglucosyl transferase activity"/>
    <property type="evidence" value="ECO:0007669"/>
    <property type="project" value="UniProtKB-EC"/>
</dbReference>
<evidence type="ECO:0000259" key="12">
    <source>
        <dbReference type="PROSITE" id="PS51762"/>
    </source>
</evidence>
<dbReference type="GeneID" id="107946777"/>
<dbReference type="KEGG" id="ghi:107946777"/>
<dbReference type="PaxDb" id="3635-A0A1U8NCI4"/>
<dbReference type="Pfam" id="PF00722">
    <property type="entry name" value="Glyco_hydro_16"/>
    <property type="match status" value="1"/>
</dbReference>
<comment type="subcellular location">
    <subcellularLocation>
        <location evidence="10">Secreted</location>
        <location evidence="10">Cell wall</location>
    </subcellularLocation>
    <subcellularLocation>
        <location evidence="10">Secreted</location>
        <location evidence="10">Extracellular space</location>
        <location evidence="10">Apoplast</location>
    </subcellularLocation>
</comment>
<keyword evidence="13" id="KW-1185">Reference proteome</keyword>
<evidence type="ECO:0000256" key="8">
    <source>
        <dbReference type="ARBA" id="ARBA00023316"/>
    </source>
</evidence>
<name>A0A1U8NCI4_GOSHI</name>
<keyword evidence="4 10" id="KW-0808">Transferase</keyword>
<evidence type="ECO:0000256" key="5">
    <source>
        <dbReference type="ARBA" id="ARBA00022801"/>
    </source>
</evidence>
<keyword evidence="8 10" id="KW-0961">Cell wall biogenesis/degradation</keyword>
<gene>
    <name evidence="14" type="primary">LOC107946777</name>
</gene>
<protein>
    <recommendedName>
        <fullName evidence="10">Xyloglucan endotransglucosylase/hydrolase</fullName>
        <ecNumber evidence="10">2.4.1.207</ecNumber>
    </recommendedName>
</protein>
<comment type="function">
    <text evidence="10">Catalyzes xyloglucan endohydrolysis (XEH) and/or endotransglycosylation (XET). Cleaves and religates xyloglucan polymers, an essential constituent of the primary cell wall, and thereby participates in cell wall construction of growing tissues.</text>
</comment>
<accession>A0A1U8NCI4</accession>
<comment type="similarity">
    <text evidence="10">Belongs to the glycosyl hydrolase 16 family.</text>
</comment>
<keyword evidence="3 10" id="KW-0964">Secreted</keyword>
<dbReference type="InterPro" id="IPR013320">
    <property type="entry name" value="ConA-like_dom_sf"/>
</dbReference>
<evidence type="ECO:0000256" key="9">
    <source>
        <dbReference type="PIRSR" id="PIRSR005604-1"/>
    </source>
</evidence>
<dbReference type="RefSeq" id="XP_016736721.2">
    <property type="nucleotide sequence ID" value="XM_016881232.2"/>
</dbReference>
<dbReference type="PIRSF" id="PIRSF005604">
    <property type="entry name" value="XET"/>
    <property type="match status" value="1"/>
</dbReference>
<feature type="active site" description="Proton donor" evidence="9">
    <location>
        <position position="130"/>
    </location>
</feature>
<feature type="domain" description="GH16" evidence="12">
    <location>
        <begin position="10"/>
        <end position="241"/>
    </location>
</feature>
<dbReference type="SUPFAM" id="SSF49899">
    <property type="entry name" value="Concanavalin A-like lectins/glucanases"/>
    <property type="match status" value="1"/>
</dbReference>
<dbReference type="Gene3D" id="2.60.120.200">
    <property type="match status" value="1"/>
</dbReference>
<keyword evidence="6" id="KW-1015">Disulfide bond</keyword>
<comment type="PTM">
    <text evidence="10">Contains at least one intrachain disulfide bond essential for its enzymatic activity.</text>
</comment>
<evidence type="ECO:0000256" key="4">
    <source>
        <dbReference type="ARBA" id="ARBA00022679"/>
    </source>
</evidence>
<feature type="region of interest" description="Disordered" evidence="11">
    <location>
        <begin position="333"/>
        <end position="359"/>
    </location>
</feature>
<evidence type="ECO:0000256" key="7">
    <source>
        <dbReference type="ARBA" id="ARBA00023295"/>
    </source>
</evidence>
<evidence type="ECO:0000256" key="1">
    <source>
        <dbReference type="ARBA" id="ARBA00022512"/>
    </source>
</evidence>
<keyword evidence="1 10" id="KW-0134">Cell wall</keyword>
<dbReference type="AlphaFoldDB" id="A0A1U8NCI4"/>
<dbReference type="InterPro" id="IPR000757">
    <property type="entry name" value="Beta-glucanase-like"/>
</dbReference>
<dbReference type="InterPro" id="IPR016455">
    <property type="entry name" value="XTH"/>
</dbReference>